<comment type="subcellular location">
    <subcellularLocation>
        <location evidence="1">Cell membrane</location>
        <topology evidence="1">Multi-pass membrane protein</topology>
    </subcellularLocation>
</comment>
<evidence type="ECO:0000313" key="6">
    <source>
        <dbReference type="EMBL" id="XCF15337.1"/>
    </source>
</evidence>
<dbReference type="RefSeq" id="WP_230891282.1">
    <property type="nucleotide sequence ID" value="NZ_CP159204.1"/>
</dbReference>
<evidence type="ECO:0000256" key="3">
    <source>
        <dbReference type="ARBA" id="ARBA00022692"/>
    </source>
</evidence>
<keyword evidence="5" id="KW-0472">Membrane</keyword>
<dbReference type="GeneID" id="91109231"/>
<keyword evidence="4" id="KW-1133">Transmembrane helix</keyword>
<dbReference type="Pfam" id="PF01899">
    <property type="entry name" value="MNHE"/>
    <property type="match status" value="1"/>
</dbReference>
<gene>
    <name evidence="6" type="ORF">ABSL23_08740</name>
</gene>
<dbReference type="EMBL" id="CP159204">
    <property type="protein sequence ID" value="XCF15337.1"/>
    <property type="molecule type" value="Genomic_DNA"/>
</dbReference>
<accession>A0AAU8C8V3</accession>
<sequence length="347" mass="37456">MAGDDLLVPVDDSVTLRKTVAYVAERAADADGRPTLHFVYPVSERIDTSEEGSEATAAADLLDRIEVWVEEDLGEDADSVAVATAVVGRTEYLFNPGDYADVLADYARRHGVGTVVLDPEYNPLGMAPLLPPLEGELESAGLTVELAPVERPTRRSPLTRTAGLGQFVVLFCATYGFYLLVSGTLATFDLATGAITAGVVSALLWRITTRGEVEVSKLGGRLARFALYVPFLLWEIVKANLDIAYVVLHPRLPIDPRVVEFDAAVWSALPATTLANSITLTPGTLTIDVTQRHFTVHSLTAGARDDLLDGALERAVRFVFYGRRAARIASPTERGARTDDETEGENA</sequence>
<keyword evidence="3" id="KW-0812">Transmembrane</keyword>
<evidence type="ECO:0000256" key="5">
    <source>
        <dbReference type="ARBA" id="ARBA00023136"/>
    </source>
</evidence>
<dbReference type="InterPro" id="IPR014729">
    <property type="entry name" value="Rossmann-like_a/b/a_fold"/>
</dbReference>
<dbReference type="NCBIfam" id="NF009295">
    <property type="entry name" value="PRK12652.1"/>
    <property type="match status" value="1"/>
</dbReference>
<dbReference type="Gene3D" id="3.40.50.620">
    <property type="entry name" value="HUPs"/>
    <property type="match status" value="1"/>
</dbReference>
<evidence type="ECO:0000256" key="2">
    <source>
        <dbReference type="ARBA" id="ARBA00022475"/>
    </source>
</evidence>
<organism evidence="6">
    <name type="scientific">Halobacterium sp. NMX12-1</name>
    <dbReference type="NCBI Taxonomy" id="3166650"/>
    <lineage>
        <taxon>Archaea</taxon>
        <taxon>Methanobacteriati</taxon>
        <taxon>Methanobacteriota</taxon>
        <taxon>Stenosarchaea group</taxon>
        <taxon>Halobacteria</taxon>
        <taxon>Halobacteriales</taxon>
        <taxon>Halobacteriaceae</taxon>
        <taxon>Halobacterium</taxon>
    </lineage>
</organism>
<name>A0AAU8C8V3_9EURY</name>
<evidence type="ECO:0000256" key="4">
    <source>
        <dbReference type="ARBA" id="ARBA00022989"/>
    </source>
</evidence>
<evidence type="ECO:0000256" key="1">
    <source>
        <dbReference type="ARBA" id="ARBA00004651"/>
    </source>
</evidence>
<dbReference type="AlphaFoldDB" id="A0AAU8C8V3"/>
<dbReference type="InterPro" id="IPR002758">
    <property type="entry name" value="Cation_antiport_E"/>
</dbReference>
<protein>
    <submittedName>
        <fullName evidence="6">Monovalent cation/H+ antiporter subunit E</fullName>
    </submittedName>
</protein>
<dbReference type="PANTHER" id="PTHR34584">
    <property type="entry name" value="NA(+)/H(+) ANTIPORTER SUBUNIT E1"/>
    <property type="match status" value="1"/>
</dbReference>
<keyword evidence="2" id="KW-1003">Cell membrane</keyword>
<dbReference type="SUPFAM" id="SSF52402">
    <property type="entry name" value="Adenine nucleotide alpha hydrolases-like"/>
    <property type="match status" value="1"/>
</dbReference>
<dbReference type="KEGG" id="hanx:ABSL23_08740"/>
<dbReference type="GO" id="GO:0008324">
    <property type="term" value="F:monoatomic cation transmembrane transporter activity"/>
    <property type="evidence" value="ECO:0007669"/>
    <property type="project" value="InterPro"/>
</dbReference>
<reference evidence="6" key="1">
    <citation type="submission" date="2024-06" db="EMBL/GenBank/DDBJ databases">
        <title>Genome Sequence of an extremely halophilic archaeon isolated from Permian era halite, Salado Formation, Carlsbad, New Mexico: Halobacterium sp. strain NMX12-1.</title>
        <authorList>
            <person name="Sotoa L."/>
            <person name="DasSarma P."/>
            <person name="Anton B.P."/>
            <person name="Vincze T."/>
            <person name="Verma I."/>
            <person name="Eralp B."/>
            <person name="Powers D.W."/>
            <person name="Dozier B.L."/>
            <person name="Roberts R.J."/>
            <person name="DasSarma S."/>
        </authorList>
    </citation>
    <scope>NUCLEOTIDE SEQUENCE</scope>
    <source>
        <strain evidence="6">NMX12-1</strain>
    </source>
</reference>
<proteinExistence type="predicted"/>
<dbReference type="PANTHER" id="PTHR34584:SF1">
    <property type="entry name" value="NA(+)_H(+) ANTIPORTER SUBUNIT E1"/>
    <property type="match status" value="1"/>
</dbReference>
<dbReference type="GO" id="GO:0005886">
    <property type="term" value="C:plasma membrane"/>
    <property type="evidence" value="ECO:0007669"/>
    <property type="project" value="UniProtKB-SubCell"/>
</dbReference>